<dbReference type="KEGG" id="oxy:HCG48_13170"/>
<gene>
    <name evidence="1" type="ORF">HCG48_13170</name>
</gene>
<dbReference type="AlphaFoldDB" id="A0A6H1TXT1"/>
<evidence type="ECO:0000313" key="2">
    <source>
        <dbReference type="Proteomes" id="UP000500857"/>
    </source>
</evidence>
<dbReference type="GO" id="GO:0009307">
    <property type="term" value="P:DNA restriction-modification system"/>
    <property type="evidence" value="ECO:0007669"/>
    <property type="project" value="InterPro"/>
</dbReference>
<dbReference type="RefSeq" id="WP_168569565.1">
    <property type="nucleotide sequence ID" value="NZ_CP051167.1"/>
</dbReference>
<keyword evidence="2" id="KW-1185">Reference proteome</keyword>
<dbReference type="GO" id="GO:0003677">
    <property type="term" value="F:DNA binding"/>
    <property type="evidence" value="ECO:0007669"/>
    <property type="project" value="InterPro"/>
</dbReference>
<evidence type="ECO:0000313" key="1">
    <source>
        <dbReference type="EMBL" id="QIZ71412.1"/>
    </source>
</evidence>
<dbReference type="REBASE" id="395803">
    <property type="entry name" value="OspAP17ORF13175P"/>
</dbReference>
<keyword evidence="1" id="KW-0255">Endonuclease</keyword>
<organism evidence="1 2">
    <name type="scientific">Oxynema aestuarii AP17</name>
    <dbReference type="NCBI Taxonomy" id="2064643"/>
    <lineage>
        <taxon>Bacteria</taxon>
        <taxon>Bacillati</taxon>
        <taxon>Cyanobacteriota</taxon>
        <taxon>Cyanophyceae</taxon>
        <taxon>Oscillatoriophycideae</taxon>
        <taxon>Oscillatoriales</taxon>
        <taxon>Oscillatoriaceae</taxon>
        <taxon>Oxynema</taxon>
        <taxon>Oxynema aestuarii</taxon>
    </lineage>
</organism>
<accession>A0A6H1TXT1</accession>
<dbReference type="EMBL" id="CP051167">
    <property type="protein sequence ID" value="QIZ71412.1"/>
    <property type="molecule type" value="Genomic_DNA"/>
</dbReference>
<dbReference type="InterPro" id="IPR019057">
    <property type="entry name" value="Restrct_endonuc_II_Eco47II"/>
</dbReference>
<proteinExistence type="predicted"/>
<protein>
    <submittedName>
        <fullName evidence="1">Eco47II family restriction endonuclease</fullName>
    </submittedName>
</protein>
<sequence length="235" mass="26997">MTNQNQYLPYITDSKLEAAVSNVLSAFRKAQGTTDIHKNIIDPFSALFEVSLSSISYDKWIEKEKIRQAQKSLQNSIGYFHQEILGNLNGWQNLGVGQTIDICNPNKRIIAEIKNKYNTTKGSDKVRIYDTLLDSLSRPKYHQFTAYYVEIIPSSKKHYNDCFTPSDNKTKQPRPRNEKIRKISGQDFYDLATDCEQSLKMLFDVLPQVISHLTSSTELSSSEKFAFQDLFNKAF</sequence>
<keyword evidence="1" id="KW-0378">Hydrolase</keyword>
<keyword evidence="1" id="KW-0540">Nuclease</keyword>
<dbReference type="GO" id="GO:0009036">
    <property type="term" value="F:type II site-specific deoxyribonuclease activity"/>
    <property type="evidence" value="ECO:0007669"/>
    <property type="project" value="InterPro"/>
</dbReference>
<reference evidence="1 2" key="1">
    <citation type="submission" date="2020-04" db="EMBL/GenBank/DDBJ databases">
        <authorList>
            <person name="Basu S."/>
            <person name="Maruthanayagam V."/>
            <person name="Chakraborty S."/>
            <person name="Pramanik A."/>
            <person name="Mukherjee J."/>
            <person name="Brink B."/>
        </authorList>
    </citation>
    <scope>NUCLEOTIDE SEQUENCE [LARGE SCALE GENOMIC DNA]</scope>
    <source>
        <strain evidence="1 2">AP17</strain>
    </source>
</reference>
<dbReference type="Proteomes" id="UP000500857">
    <property type="component" value="Chromosome"/>
</dbReference>
<name>A0A6H1TXT1_9CYAN</name>
<dbReference type="Pfam" id="PF09553">
    <property type="entry name" value="RE_Eco47II"/>
    <property type="match status" value="1"/>
</dbReference>